<organism evidence="1 2">
    <name type="scientific">Pseudonocardia bannensis</name>
    <dbReference type="NCBI Taxonomy" id="630973"/>
    <lineage>
        <taxon>Bacteria</taxon>
        <taxon>Bacillati</taxon>
        <taxon>Actinomycetota</taxon>
        <taxon>Actinomycetes</taxon>
        <taxon>Pseudonocardiales</taxon>
        <taxon>Pseudonocardiaceae</taxon>
        <taxon>Pseudonocardia</taxon>
    </lineage>
</organism>
<dbReference type="Proteomes" id="UP000586918">
    <property type="component" value="Unassembled WGS sequence"/>
</dbReference>
<sequence>MGHDGFAVHTDAMRAHASRLREAAGRFDRAGDTAAAITLRSDAFGLIGTALAGDALALAAAAADGLGGQAALVDLAARGIDGMAAAYDEVERRIRDGFGR</sequence>
<keyword evidence="2" id="KW-1185">Reference proteome</keyword>
<evidence type="ECO:0008006" key="3">
    <source>
        <dbReference type="Google" id="ProtNLM"/>
    </source>
</evidence>
<reference evidence="1 2" key="1">
    <citation type="submission" date="2020-04" db="EMBL/GenBank/DDBJ databases">
        <authorList>
            <person name="Klaysubun C."/>
            <person name="Duangmal K."/>
            <person name="Lipun K."/>
        </authorList>
    </citation>
    <scope>NUCLEOTIDE SEQUENCE [LARGE SCALE GENOMIC DNA]</scope>
    <source>
        <strain evidence="1 2">DSM 45300</strain>
    </source>
</reference>
<dbReference type="Pfam" id="PF10824">
    <property type="entry name" value="T7SS_ESX_EspC"/>
    <property type="match status" value="1"/>
</dbReference>
<gene>
    <name evidence="1" type="ORF">HF519_06955</name>
</gene>
<accession>A0A848DFB8</accession>
<proteinExistence type="predicted"/>
<protein>
    <recommendedName>
        <fullName evidence="3">Excreted virulence factor EspC (Type VII ESX diderm)</fullName>
    </recommendedName>
</protein>
<dbReference type="InterPro" id="IPR022536">
    <property type="entry name" value="EspC"/>
</dbReference>
<dbReference type="RefSeq" id="WP_169411276.1">
    <property type="nucleotide sequence ID" value="NZ_JAAXKZ010000016.1"/>
</dbReference>
<evidence type="ECO:0000313" key="1">
    <source>
        <dbReference type="EMBL" id="NMH91332.1"/>
    </source>
</evidence>
<dbReference type="AlphaFoldDB" id="A0A848DFB8"/>
<name>A0A848DFB8_9PSEU</name>
<dbReference type="GO" id="GO:0009306">
    <property type="term" value="P:protein secretion"/>
    <property type="evidence" value="ECO:0007669"/>
    <property type="project" value="InterPro"/>
</dbReference>
<dbReference type="EMBL" id="JAAXKZ010000016">
    <property type="protein sequence ID" value="NMH91332.1"/>
    <property type="molecule type" value="Genomic_DNA"/>
</dbReference>
<comment type="caution">
    <text evidence="1">The sequence shown here is derived from an EMBL/GenBank/DDBJ whole genome shotgun (WGS) entry which is preliminary data.</text>
</comment>
<evidence type="ECO:0000313" key="2">
    <source>
        <dbReference type="Proteomes" id="UP000586918"/>
    </source>
</evidence>